<evidence type="ECO:0000313" key="15">
    <source>
        <dbReference type="Proteomes" id="UP001500880"/>
    </source>
</evidence>
<keyword evidence="3 12" id="KW-0813">Transport</keyword>
<dbReference type="RefSeq" id="WP_343839629.1">
    <property type="nucleotide sequence ID" value="NZ_BAAADO010000003.1"/>
</dbReference>
<dbReference type="HAMAP" id="MF_00287">
    <property type="entry name" value="BdbC"/>
    <property type="match status" value="1"/>
</dbReference>
<protein>
    <recommendedName>
        <fullName evidence="12">Probable disulfide formation protein</fullName>
    </recommendedName>
    <alternativeName>
        <fullName evidence="12">Disulfide oxidoreductase</fullName>
    </alternativeName>
    <alternativeName>
        <fullName evidence="12">Thiol-disulfide oxidoreductase</fullName>
    </alternativeName>
</protein>
<feature type="disulfide bond" description="Redox-active" evidence="12">
    <location>
        <begin position="37"/>
        <end position="40"/>
    </location>
</feature>
<dbReference type="PANTHER" id="PTHR43469">
    <property type="entry name" value="DISULFIDE FORMATION PROTEIN-RELATED"/>
    <property type="match status" value="1"/>
</dbReference>
<evidence type="ECO:0000256" key="9">
    <source>
        <dbReference type="ARBA" id="ARBA00023157"/>
    </source>
</evidence>
<comment type="subcellular location">
    <subcellularLocation>
        <location evidence="12">Cell membrane</location>
        <topology evidence="12">Multi-pass membrane protein</topology>
    </subcellularLocation>
    <subcellularLocation>
        <location evidence="1">Membrane</location>
        <topology evidence="1">Multi-pass membrane protein</topology>
    </subcellularLocation>
</comment>
<keyword evidence="4 12" id="KW-0812">Transmembrane</keyword>
<dbReference type="EMBL" id="BAAADO010000003">
    <property type="protein sequence ID" value="GAA0490868.1"/>
    <property type="molecule type" value="Genomic_DNA"/>
</dbReference>
<sequence>MTFSKTEENLLLIIWGTAFIATCGSLFYSEIMQFEPCKLCWFQRILMYPLVVIIGTAIIKKNAQIALPGFILSIIGAPLALYHYIIQKVNSAGAADFCGQGASCTAEYVNYFGFVTIPFLSLFAFTAIVILFIVSFTKRRG</sequence>
<feature type="transmembrane region" description="Helical" evidence="13">
    <location>
        <begin position="41"/>
        <end position="59"/>
    </location>
</feature>
<keyword evidence="9 12" id="KW-1015">Disulfide bond</keyword>
<evidence type="ECO:0000256" key="1">
    <source>
        <dbReference type="ARBA" id="ARBA00004141"/>
    </source>
</evidence>
<keyword evidence="12" id="KW-1003">Cell membrane</keyword>
<feature type="transmembrane region" description="Helical" evidence="13">
    <location>
        <begin position="111"/>
        <end position="136"/>
    </location>
</feature>
<name>A0ABN1B7J5_9BACI</name>
<reference evidence="14 15" key="1">
    <citation type="journal article" date="2019" name="Int. J. Syst. Evol. Microbiol.">
        <title>The Global Catalogue of Microorganisms (GCM) 10K type strain sequencing project: providing services to taxonomists for standard genome sequencing and annotation.</title>
        <authorList>
            <consortium name="The Broad Institute Genomics Platform"/>
            <consortium name="The Broad Institute Genome Sequencing Center for Infectious Disease"/>
            <person name="Wu L."/>
            <person name="Ma J."/>
        </authorList>
    </citation>
    <scope>NUCLEOTIDE SEQUENCE [LARGE SCALE GENOMIC DNA]</scope>
    <source>
        <strain evidence="14 15">JCM 12389</strain>
    </source>
</reference>
<evidence type="ECO:0000256" key="10">
    <source>
        <dbReference type="ARBA" id="ARBA00023186"/>
    </source>
</evidence>
<dbReference type="Gene3D" id="1.20.1550.10">
    <property type="entry name" value="DsbB-like"/>
    <property type="match status" value="1"/>
</dbReference>
<keyword evidence="11 12" id="KW-0676">Redox-active center</keyword>
<evidence type="ECO:0000256" key="2">
    <source>
        <dbReference type="ARBA" id="ARBA00007602"/>
    </source>
</evidence>
<dbReference type="NCBIfam" id="NF002849">
    <property type="entry name" value="PRK03113.1"/>
    <property type="match status" value="1"/>
</dbReference>
<keyword evidence="15" id="KW-1185">Reference proteome</keyword>
<evidence type="ECO:0000256" key="13">
    <source>
        <dbReference type="SAM" id="Phobius"/>
    </source>
</evidence>
<organism evidence="14 15">
    <name type="scientific">Salinibacillus aidingensis</name>
    <dbReference type="NCBI Taxonomy" id="237684"/>
    <lineage>
        <taxon>Bacteria</taxon>
        <taxon>Bacillati</taxon>
        <taxon>Bacillota</taxon>
        <taxon>Bacilli</taxon>
        <taxon>Bacillales</taxon>
        <taxon>Bacillaceae</taxon>
        <taxon>Salinibacillus</taxon>
    </lineage>
</organism>
<keyword evidence="8 12" id="KW-0472">Membrane</keyword>
<dbReference type="PIRSF" id="PIRSF036659">
    <property type="entry name" value="BdbC"/>
    <property type="match status" value="1"/>
</dbReference>
<comment type="similarity">
    <text evidence="2 12">Belongs to the DsbB family. BdbC subfamily.</text>
</comment>
<evidence type="ECO:0000256" key="6">
    <source>
        <dbReference type="ARBA" id="ARBA00022989"/>
    </source>
</evidence>
<dbReference type="Proteomes" id="UP001500880">
    <property type="component" value="Unassembled WGS sequence"/>
</dbReference>
<dbReference type="InterPro" id="IPR003752">
    <property type="entry name" value="DiS_bond_form_DsbB/BdbC"/>
</dbReference>
<accession>A0ABN1B7J5</accession>
<keyword evidence="10 12" id="KW-0143">Chaperone</keyword>
<evidence type="ECO:0000256" key="11">
    <source>
        <dbReference type="ARBA" id="ARBA00023284"/>
    </source>
</evidence>
<feature type="transmembrane region" description="Helical" evidence="13">
    <location>
        <begin position="12"/>
        <end position="29"/>
    </location>
</feature>
<evidence type="ECO:0000256" key="7">
    <source>
        <dbReference type="ARBA" id="ARBA00023002"/>
    </source>
</evidence>
<dbReference type="SUPFAM" id="SSF158442">
    <property type="entry name" value="DsbB-like"/>
    <property type="match status" value="1"/>
</dbReference>
<dbReference type="Pfam" id="PF02600">
    <property type="entry name" value="DsbB"/>
    <property type="match status" value="1"/>
</dbReference>
<feature type="disulfide bond" description="Redox-active" evidence="12">
    <location>
        <begin position="98"/>
        <end position="104"/>
    </location>
</feature>
<evidence type="ECO:0000256" key="3">
    <source>
        <dbReference type="ARBA" id="ARBA00022448"/>
    </source>
</evidence>
<dbReference type="InterPro" id="IPR023380">
    <property type="entry name" value="DsbB-like_sf"/>
</dbReference>
<dbReference type="InterPro" id="IPR012187">
    <property type="entry name" value="Disulphide_bond_form_BdbC"/>
</dbReference>
<dbReference type="PANTHER" id="PTHR43469:SF1">
    <property type="entry name" value="SPBETA PROPHAGE-DERIVED DISULFIDE BOND FORMATION PROTEIN B"/>
    <property type="match status" value="1"/>
</dbReference>
<evidence type="ECO:0000313" key="14">
    <source>
        <dbReference type="EMBL" id="GAA0490868.1"/>
    </source>
</evidence>
<proteinExistence type="inferred from homology"/>
<feature type="transmembrane region" description="Helical" evidence="13">
    <location>
        <begin position="66"/>
        <end position="86"/>
    </location>
</feature>
<keyword evidence="5 12" id="KW-0249">Electron transport</keyword>
<keyword evidence="6 12" id="KW-1133">Transmembrane helix</keyword>
<evidence type="ECO:0000256" key="8">
    <source>
        <dbReference type="ARBA" id="ARBA00023136"/>
    </source>
</evidence>
<evidence type="ECO:0000256" key="5">
    <source>
        <dbReference type="ARBA" id="ARBA00022982"/>
    </source>
</evidence>
<comment type="caution">
    <text evidence="14">The sequence shown here is derived from an EMBL/GenBank/DDBJ whole genome shotgun (WGS) entry which is preliminary data.</text>
</comment>
<evidence type="ECO:0000256" key="4">
    <source>
        <dbReference type="ARBA" id="ARBA00022692"/>
    </source>
</evidence>
<gene>
    <name evidence="12" type="primary">bdbC</name>
    <name evidence="14" type="ORF">GCM10008986_16140</name>
</gene>
<keyword evidence="7 12" id="KW-0560">Oxidoreductase</keyword>
<evidence type="ECO:0000256" key="12">
    <source>
        <dbReference type="HAMAP-Rule" id="MF_00287"/>
    </source>
</evidence>
<comment type="function">
    <text evidence="12">Required for disulfide bond formation in some proteins.</text>
</comment>